<evidence type="ECO:0000256" key="4">
    <source>
        <dbReference type="ARBA" id="ARBA00022679"/>
    </source>
</evidence>
<dbReference type="GO" id="GO:0008270">
    <property type="term" value="F:zinc ion binding"/>
    <property type="evidence" value="ECO:0007669"/>
    <property type="project" value="UniProtKB-KW"/>
</dbReference>
<dbReference type="InterPro" id="IPR013083">
    <property type="entry name" value="Znf_RING/FYVE/PHD"/>
</dbReference>
<evidence type="ECO:0000256" key="7">
    <source>
        <dbReference type="ARBA" id="ARBA00022786"/>
    </source>
</evidence>
<feature type="compositionally biased region" description="Low complexity" evidence="11">
    <location>
        <begin position="16"/>
        <end position="25"/>
    </location>
</feature>
<dbReference type="Pfam" id="PF11789">
    <property type="entry name" value="zf-Nse"/>
    <property type="match status" value="1"/>
</dbReference>
<evidence type="ECO:0000256" key="2">
    <source>
        <dbReference type="ARBA" id="ARBA00004718"/>
    </source>
</evidence>
<evidence type="ECO:0000256" key="1">
    <source>
        <dbReference type="ARBA" id="ARBA00004123"/>
    </source>
</evidence>
<name>A0A1B9IHT6_9TREE</name>
<reference evidence="13 14" key="1">
    <citation type="submission" date="2013-07" db="EMBL/GenBank/DDBJ databases">
        <title>The Genome Sequence of Kwoniella mangroviensis CBS10435.</title>
        <authorList>
            <consortium name="The Broad Institute Genome Sequencing Platform"/>
            <person name="Cuomo C."/>
            <person name="Litvintseva A."/>
            <person name="Chen Y."/>
            <person name="Heitman J."/>
            <person name="Sun S."/>
            <person name="Springer D."/>
            <person name="Dromer F."/>
            <person name="Young S.K."/>
            <person name="Zeng Q."/>
            <person name="Gargeya S."/>
            <person name="Fitzgerald M."/>
            <person name="Abouelleil A."/>
            <person name="Alvarado L."/>
            <person name="Berlin A.M."/>
            <person name="Chapman S.B."/>
            <person name="Dewar J."/>
            <person name="Goldberg J."/>
            <person name="Griggs A."/>
            <person name="Gujja S."/>
            <person name="Hansen M."/>
            <person name="Howarth C."/>
            <person name="Imamovic A."/>
            <person name="Larimer J."/>
            <person name="McCowan C."/>
            <person name="Murphy C."/>
            <person name="Pearson M."/>
            <person name="Priest M."/>
            <person name="Roberts A."/>
            <person name="Saif S."/>
            <person name="Shea T."/>
            <person name="Sykes S."/>
            <person name="Wortman J."/>
            <person name="Nusbaum C."/>
            <person name="Birren B."/>
        </authorList>
    </citation>
    <scope>NUCLEOTIDE SEQUENCE [LARGE SCALE GENOMIC DNA]</scope>
    <source>
        <strain evidence="13 14">CBS 10435</strain>
    </source>
</reference>
<evidence type="ECO:0000256" key="6">
    <source>
        <dbReference type="ARBA" id="ARBA00022771"/>
    </source>
</evidence>
<evidence type="ECO:0000256" key="5">
    <source>
        <dbReference type="ARBA" id="ARBA00022723"/>
    </source>
</evidence>
<dbReference type="OrthoDB" id="26899at2759"/>
<evidence type="ECO:0000313" key="13">
    <source>
        <dbReference type="EMBL" id="OCF55007.1"/>
    </source>
</evidence>
<evidence type="ECO:0000256" key="10">
    <source>
        <dbReference type="PROSITE-ProRule" id="PRU00452"/>
    </source>
</evidence>
<feature type="region of interest" description="Disordered" evidence="11">
    <location>
        <begin position="1"/>
        <end position="57"/>
    </location>
</feature>
<dbReference type="Proteomes" id="UP000092583">
    <property type="component" value="Unassembled WGS sequence"/>
</dbReference>
<dbReference type="PANTHER" id="PTHR21330:SF1">
    <property type="entry name" value="E3 SUMO-PROTEIN LIGASE NSE2"/>
    <property type="match status" value="1"/>
</dbReference>
<keyword evidence="9" id="KW-0539">Nucleus</keyword>
<evidence type="ECO:0000256" key="9">
    <source>
        <dbReference type="ARBA" id="ARBA00023242"/>
    </source>
</evidence>
<dbReference type="InterPro" id="IPR004181">
    <property type="entry name" value="Znf_MIZ"/>
</dbReference>
<dbReference type="STRING" id="1331196.A0A1B9IHT6"/>
<evidence type="ECO:0000259" key="12">
    <source>
        <dbReference type="PROSITE" id="PS51044"/>
    </source>
</evidence>
<feature type="compositionally biased region" description="Basic and acidic residues" evidence="11">
    <location>
        <begin position="279"/>
        <end position="293"/>
    </location>
</feature>
<keyword evidence="5" id="KW-0479">Metal-binding</keyword>
<dbReference type="GO" id="GO:0030915">
    <property type="term" value="C:Smc5-Smc6 complex"/>
    <property type="evidence" value="ECO:0007669"/>
    <property type="project" value="InterPro"/>
</dbReference>
<dbReference type="AlphaFoldDB" id="A0A1B9IHT6"/>
<evidence type="ECO:0000313" key="14">
    <source>
        <dbReference type="Proteomes" id="UP000092583"/>
    </source>
</evidence>
<dbReference type="UniPathway" id="UPA00886"/>
<comment type="similarity">
    <text evidence="3">Belongs to the NSE2 family.</text>
</comment>
<dbReference type="PANTHER" id="PTHR21330">
    <property type="entry name" value="E3 SUMO-PROTEIN LIGASE NSE2"/>
    <property type="match status" value="1"/>
</dbReference>
<sequence length="311" mass="35237">MPIRITSEEAPEAGPSRRSVPARSSPELDGEDDMIEEEGWTKETFENRSISKSTHSAIPQLRTTMDKLKEVISRIEEGLEIVKETAIALEDSQQDEPAIDEVENSFFKALDQRELLTMKIGVLEDIINQLRAGEEYSNIESSYEQLSIPRETEYLGKSKRAKYKNSKEYADFRSALWEVNHSTACPPVSQWLEKGPDDESDDDDFDVGGVTQNYRCPITLVLFEDATTSNKCGHNYSGEAIRDLVDSARKSRRPAKCPVTGCSAVLDKTDLKANPALQKRADEFARREKRREDEREEGDDTIAIEDDEEDY</sequence>
<dbReference type="EMBL" id="KI669468">
    <property type="protein sequence ID" value="OCF55007.1"/>
    <property type="molecule type" value="Genomic_DNA"/>
</dbReference>
<evidence type="ECO:0000256" key="3">
    <source>
        <dbReference type="ARBA" id="ARBA00008212"/>
    </source>
</evidence>
<comment type="pathway">
    <text evidence="2">Protein modification; protein sumoylation.</text>
</comment>
<keyword evidence="4" id="KW-0808">Transferase</keyword>
<dbReference type="GO" id="GO:0005634">
    <property type="term" value="C:nucleus"/>
    <property type="evidence" value="ECO:0007669"/>
    <property type="project" value="UniProtKB-SubCell"/>
</dbReference>
<feature type="region of interest" description="Disordered" evidence="11">
    <location>
        <begin position="273"/>
        <end position="311"/>
    </location>
</feature>
<evidence type="ECO:0000256" key="11">
    <source>
        <dbReference type="SAM" id="MobiDB-lite"/>
    </source>
</evidence>
<dbReference type="Gene3D" id="3.30.40.10">
    <property type="entry name" value="Zinc/RING finger domain, C3HC4 (zinc finger)"/>
    <property type="match status" value="1"/>
</dbReference>
<accession>A0A1B9IHT6</accession>
<evidence type="ECO:0000256" key="8">
    <source>
        <dbReference type="ARBA" id="ARBA00022833"/>
    </source>
</evidence>
<dbReference type="GO" id="GO:0061665">
    <property type="term" value="F:SUMO ligase activity"/>
    <property type="evidence" value="ECO:0007669"/>
    <property type="project" value="TreeGrafter"/>
</dbReference>
<dbReference type="CDD" id="cd16651">
    <property type="entry name" value="SPL-RING_NSE2"/>
    <property type="match status" value="1"/>
</dbReference>
<feature type="domain" description="SP-RING-type" evidence="12">
    <location>
        <begin position="201"/>
        <end position="294"/>
    </location>
</feature>
<keyword evidence="14" id="KW-1185">Reference proteome</keyword>
<keyword evidence="8" id="KW-0862">Zinc</keyword>
<feature type="compositionally biased region" description="Acidic residues" evidence="11">
    <location>
        <begin position="28"/>
        <end position="38"/>
    </location>
</feature>
<proteinExistence type="inferred from homology"/>
<dbReference type="GO" id="GO:0000724">
    <property type="term" value="P:double-strand break repair via homologous recombination"/>
    <property type="evidence" value="ECO:0007669"/>
    <property type="project" value="InterPro"/>
</dbReference>
<keyword evidence="7" id="KW-0833">Ubl conjugation pathway</keyword>
<dbReference type="SUPFAM" id="SSF57850">
    <property type="entry name" value="RING/U-box"/>
    <property type="match status" value="1"/>
</dbReference>
<dbReference type="InterPro" id="IPR026846">
    <property type="entry name" value="Nse2(Mms21)"/>
</dbReference>
<feature type="compositionally biased region" description="Acidic residues" evidence="11">
    <location>
        <begin position="294"/>
        <end position="311"/>
    </location>
</feature>
<keyword evidence="6 10" id="KW-0863">Zinc-finger</keyword>
<dbReference type="PROSITE" id="PS51044">
    <property type="entry name" value="ZF_SP_RING"/>
    <property type="match status" value="1"/>
</dbReference>
<dbReference type="GO" id="GO:0016925">
    <property type="term" value="P:protein sumoylation"/>
    <property type="evidence" value="ECO:0007669"/>
    <property type="project" value="UniProtKB-UniPathway"/>
</dbReference>
<feature type="compositionally biased region" description="Polar residues" evidence="11">
    <location>
        <begin position="47"/>
        <end position="57"/>
    </location>
</feature>
<protein>
    <recommendedName>
        <fullName evidence="12">SP-RING-type domain-containing protein</fullName>
    </recommendedName>
</protein>
<reference evidence="14" key="2">
    <citation type="submission" date="2013-12" db="EMBL/GenBank/DDBJ databases">
        <title>Evolution of pathogenesis and genome organization in the Tremellales.</title>
        <authorList>
            <person name="Cuomo C."/>
            <person name="Litvintseva A."/>
            <person name="Heitman J."/>
            <person name="Chen Y."/>
            <person name="Sun S."/>
            <person name="Springer D."/>
            <person name="Dromer F."/>
            <person name="Young S."/>
            <person name="Zeng Q."/>
            <person name="Chapman S."/>
            <person name="Gujja S."/>
            <person name="Saif S."/>
            <person name="Birren B."/>
        </authorList>
    </citation>
    <scope>NUCLEOTIDE SEQUENCE [LARGE SCALE GENOMIC DNA]</scope>
    <source>
        <strain evidence="14">CBS 10435</strain>
    </source>
</reference>
<gene>
    <name evidence="13" type="ORF">L486_07663</name>
</gene>
<organism evidence="13 14">
    <name type="scientific">Kwoniella mangroviensis CBS 10435</name>
    <dbReference type="NCBI Taxonomy" id="1331196"/>
    <lineage>
        <taxon>Eukaryota</taxon>
        <taxon>Fungi</taxon>
        <taxon>Dikarya</taxon>
        <taxon>Basidiomycota</taxon>
        <taxon>Agaricomycotina</taxon>
        <taxon>Tremellomycetes</taxon>
        <taxon>Tremellales</taxon>
        <taxon>Cryptococcaceae</taxon>
        <taxon>Kwoniella</taxon>
    </lineage>
</organism>
<comment type="subcellular location">
    <subcellularLocation>
        <location evidence="1">Nucleus</location>
    </subcellularLocation>
</comment>